<dbReference type="Gene3D" id="3.30.420.40">
    <property type="match status" value="2"/>
</dbReference>
<dbReference type="PANTHER" id="PTHR43095">
    <property type="entry name" value="SUGAR KINASE"/>
    <property type="match status" value="1"/>
</dbReference>
<dbReference type="InterPro" id="IPR000577">
    <property type="entry name" value="Carb_kinase_FGGY"/>
</dbReference>
<dbReference type="InterPro" id="IPR018485">
    <property type="entry name" value="FGGY_C"/>
</dbReference>
<dbReference type="PIRSF" id="PIRSF000538">
    <property type="entry name" value="GlpK"/>
    <property type="match status" value="1"/>
</dbReference>
<dbReference type="Proteomes" id="UP000315217">
    <property type="component" value="Unassembled WGS sequence"/>
</dbReference>
<evidence type="ECO:0000256" key="3">
    <source>
        <dbReference type="ARBA" id="ARBA00022777"/>
    </source>
</evidence>
<dbReference type="InterPro" id="IPR050406">
    <property type="entry name" value="FGGY_Carb_Kinase"/>
</dbReference>
<dbReference type="SUPFAM" id="SSF53067">
    <property type="entry name" value="Actin-like ATPase domain"/>
    <property type="match status" value="2"/>
</dbReference>
<dbReference type="PROSITE" id="PS00445">
    <property type="entry name" value="FGGY_KINASES_2"/>
    <property type="match status" value="1"/>
</dbReference>
<evidence type="ECO:0000313" key="7">
    <source>
        <dbReference type="EMBL" id="TMJ04345.1"/>
    </source>
</evidence>
<reference evidence="9 10" key="1">
    <citation type="journal article" date="2019" name="Nat. Microbiol.">
        <title>Mediterranean grassland soil C-N compound turnover is dependent on rainfall and depth, and is mediated by genomically divergent microorganisms.</title>
        <authorList>
            <person name="Diamond S."/>
            <person name="Andeer P.F."/>
            <person name="Li Z."/>
            <person name="Crits-Christoph A."/>
            <person name="Burstein D."/>
            <person name="Anantharaman K."/>
            <person name="Lane K.R."/>
            <person name="Thomas B.C."/>
            <person name="Pan C."/>
            <person name="Northen T.R."/>
            <person name="Banfield J.F."/>
        </authorList>
    </citation>
    <scope>NUCLEOTIDE SEQUENCE [LARGE SCALE GENOMIC DNA]</scope>
    <source>
        <strain evidence="8">NP_1</strain>
        <strain evidence="7">NP_2</strain>
    </source>
</reference>
<dbReference type="EMBL" id="VBAJ01000269">
    <property type="protein sequence ID" value="TMJ04345.1"/>
    <property type="molecule type" value="Genomic_DNA"/>
</dbReference>
<dbReference type="GO" id="GO:0005975">
    <property type="term" value="P:carbohydrate metabolic process"/>
    <property type="evidence" value="ECO:0007669"/>
    <property type="project" value="InterPro"/>
</dbReference>
<sequence>MDYLLGLDLGTTHLKAVVFDAAGRQIATARRSTPTHHPRPEWAVYEPEEIWQGIAGAIREVVSALNDPVAIRALAVASMGEAGVPLDAHDQPLYPAIAWFDPRTEPQSRWWIDNVGLYETYRITGQTVDPYLTLVKLLWLREHERTVFKQMRRWLCMEDWVLFRLTGEYATDYTIASRTMAFDQARRDWSDELLARAGLTRAIFPRAYPSGTVIGRVSERAARETGLAVGTAAATGGHDHLVAALAAGVYAPGTVLDSTGTAETTLTVLDEPMLTEELCRAHYACYAHVARERYVLLSQLNTSGGLLEWFIEHFCGEDRAQAASSGRSVYDLVMAQIPRTPGAGGVLLIPDLQGRGTPDWEPRARGAFFGVTTGHGKGEFTQAILEATCYWLRENLEFSERVLGRPITQLRAVGGAVKNAFWVQTKADVTGRSIQVPDLDEATCLGAALLAGIGSGIYRDEIDAVNRVERPVLHIEPDPARARRYDELYPIYRDGCNAARATSLRIEQAFHRERASRNGG</sequence>
<gene>
    <name evidence="8" type="ORF">E6G98_11470</name>
    <name evidence="7" type="ORF">E6G99_10595</name>
</gene>
<evidence type="ECO:0000259" key="6">
    <source>
        <dbReference type="Pfam" id="PF02782"/>
    </source>
</evidence>
<evidence type="ECO:0000256" key="4">
    <source>
        <dbReference type="RuleBase" id="RU003733"/>
    </source>
</evidence>
<evidence type="ECO:0000256" key="1">
    <source>
        <dbReference type="ARBA" id="ARBA00009156"/>
    </source>
</evidence>
<dbReference type="PANTHER" id="PTHR43095:SF5">
    <property type="entry name" value="XYLULOSE KINASE"/>
    <property type="match status" value="1"/>
</dbReference>
<dbReference type="Pfam" id="PF00370">
    <property type="entry name" value="FGGY_N"/>
    <property type="match status" value="1"/>
</dbReference>
<keyword evidence="3 4" id="KW-0418">Kinase</keyword>
<dbReference type="InterPro" id="IPR043129">
    <property type="entry name" value="ATPase_NBD"/>
</dbReference>
<dbReference type="InterPro" id="IPR018484">
    <property type="entry name" value="FGGY_N"/>
</dbReference>
<dbReference type="Pfam" id="PF02782">
    <property type="entry name" value="FGGY_C"/>
    <property type="match status" value="1"/>
</dbReference>
<evidence type="ECO:0000313" key="8">
    <source>
        <dbReference type="EMBL" id="TMJ08733.1"/>
    </source>
</evidence>
<evidence type="ECO:0000313" key="9">
    <source>
        <dbReference type="Proteomes" id="UP000315217"/>
    </source>
</evidence>
<protein>
    <submittedName>
        <fullName evidence="8">Carbohydrate kinase</fullName>
    </submittedName>
</protein>
<dbReference type="CDD" id="cd07773">
    <property type="entry name" value="ASKHA_NBD_FGGY_FK"/>
    <property type="match status" value="1"/>
</dbReference>
<evidence type="ECO:0000313" key="10">
    <source>
        <dbReference type="Proteomes" id="UP000318661"/>
    </source>
</evidence>
<proteinExistence type="inferred from homology"/>
<dbReference type="AlphaFoldDB" id="A0A537LL52"/>
<dbReference type="PROSITE" id="PS00933">
    <property type="entry name" value="FGGY_KINASES_1"/>
    <property type="match status" value="1"/>
</dbReference>
<dbReference type="InterPro" id="IPR018483">
    <property type="entry name" value="Carb_kinase_FGGY_CS"/>
</dbReference>
<feature type="domain" description="Carbohydrate kinase FGGY N-terminal" evidence="5">
    <location>
        <begin position="3"/>
        <end position="245"/>
    </location>
</feature>
<dbReference type="EMBL" id="VBAI01000182">
    <property type="protein sequence ID" value="TMJ08733.1"/>
    <property type="molecule type" value="Genomic_DNA"/>
</dbReference>
<dbReference type="Proteomes" id="UP000318661">
    <property type="component" value="Unassembled WGS sequence"/>
</dbReference>
<organism evidence="8 9">
    <name type="scientific">Candidatus Segetimicrobium genomatis</name>
    <dbReference type="NCBI Taxonomy" id="2569760"/>
    <lineage>
        <taxon>Bacteria</taxon>
        <taxon>Bacillati</taxon>
        <taxon>Candidatus Sysuimicrobiota</taxon>
        <taxon>Candidatus Sysuimicrobiia</taxon>
        <taxon>Candidatus Sysuimicrobiales</taxon>
        <taxon>Candidatus Segetimicrobiaceae</taxon>
        <taxon>Candidatus Segetimicrobium</taxon>
    </lineage>
</organism>
<evidence type="ECO:0000259" key="5">
    <source>
        <dbReference type="Pfam" id="PF00370"/>
    </source>
</evidence>
<evidence type="ECO:0000256" key="2">
    <source>
        <dbReference type="ARBA" id="ARBA00022679"/>
    </source>
</evidence>
<accession>A0A537LL52</accession>
<keyword evidence="2 4" id="KW-0808">Transferase</keyword>
<comment type="caution">
    <text evidence="8">The sequence shown here is derived from an EMBL/GenBank/DDBJ whole genome shotgun (WGS) entry which is preliminary data.</text>
</comment>
<feature type="domain" description="Carbohydrate kinase FGGY C-terminal" evidence="6">
    <location>
        <begin position="258"/>
        <end position="453"/>
    </location>
</feature>
<comment type="similarity">
    <text evidence="1 4">Belongs to the FGGY kinase family.</text>
</comment>
<dbReference type="GO" id="GO:0016301">
    <property type="term" value="F:kinase activity"/>
    <property type="evidence" value="ECO:0007669"/>
    <property type="project" value="UniProtKB-KW"/>
</dbReference>
<dbReference type="GO" id="GO:0016773">
    <property type="term" value="F:phosphotransferase activity, alcohol group as acceptor"/>
    <property type="evidence" value="ECO:0007669"/>
    <property type="project" value="InterPro"/>
</dbReference>
<name>A0A537LL52_9BACT</name>